<evidence type="ECO:0000313" key="2">
    <source>
        <dbReference type="Proteomes" id="UP000829354"/>
    </source>
</evidence>
<dbReference type="PANTHER" id="PTHR36497">
    <property type="entry name" value="PROTEIN CBG17883"/>
    <property type="match status" value="1"/>
</dbReference>
<dbReference type="AlphaFoldDB" id="A0AAE9EY74"/>
<dbReference type="Proteomes" id="UP000829354">
    <property type="component" value="Chromosome V"/>
</dbReference>
<name>A0AAE9EY74_CAEBR</name>
<keyword evidence="2" id="KW-1185">Reference proteome</keyword>
<protein>
    <submittedName>
        <fullName evidence="1">Uncharacterized protein</fullName>
    </submittedName>
</protein>
<organism evidence="1 2">
    <name type="scientific">Caenorhabditis briggsae</name>
    <dbReference type="NCBI Taxonomy" id="6238"/>
    <lineage>
        <taxon>Eukaryota</taxon>
        <taxon>Metazoa</taxon>
        <taxon>Ecdysozoa</taxon>
        <taxon>Nematoda</taxon>
        <taxon>Chromadorea</taxon>
        <taxon>Rhabditida</taxon>
        <taxon>Rhabditina</taxon>
        <taxon>Rhabditomorpha</taxon>
        <taxon>Rhabditoidea</taxon>
        <taxon>Rhabditidae</taxon>
        <taxon>Peloderinae</taxon>
        <taxon>Caenorhabditis</taxon>
    </lineage>
</organism>
<dbReference type="PANTHER" id="PTHR36497:SF1">
    <property type="entry name" value="PROTEIN CBG17883"/>
    <property type="match status" value="1"/>
</dbReference>
<evidence type="ECO:0000313" key="1">
    <source>
        <dbReference type="EMBL" id="UMM34098.1"/>
    </source>
</evidence>
<dbReference type="EMBL" id="CP092624">
    <property type="protein sequence ID" value="UMM34098.1"/>
    <property type="molecule type" value="Genomic_DNA"/>
</dbReference>
<reference evidence="1 2" key="1">
    <citation type="submission" date="2022-04" db="EMBL/GenBank/DDBJ databases">
        <title>Chromosome-level reference genomes for two strains of Caenorhabditis briggsae: an improved platform for comparative genomics.</title>
        <authorList>
            <person name="Stevens L."/>
            <person name="Andersen E."/>
        </authorList>
    </citation>
    <scope>NUCLEOTIDE SEQUENCE [LARGE SCALE GENOMIC DNA]</scope>
    <source>
        <strain evidence="1">VX34</strain>
        <tissue evidence="1">Whole-organism</tissue>
    </source>
</reference>
<sequence length="409" mass="46238">MNRIAELKEFAKEKEKESKDKLLEYRKNLEEKITTCDGIIKRELELERERLTVIKPENESPECPISINNEIPEIQDFHSNLNGILEFYKEQLIRIGQASKRIEECLPLDFANVKLEEKKSQEYYKKIINDGYDSVLKMFIETGRPITNCCKVIVDIADKNHCEELGLFGKIYVPMMTVAKFLLPVQRISDVLNETLEQIDFRDASPSNSNDSNQRDEACGKLKDLAKQLVKNDNEIKSACCHLFETISDSFGLEEELRKHFASFLEKYYNLNAKYGIIHLHLCGYGSPELPEKQQILDYLKEINSLRAEVQDSPGAGAGDLEQELWSRSSGAGALEQELWSRSSGAGALEQELWSRSSGAGALEQELWSRSSGAGALEQELWSRSSGAGALEQELWSRSSGAGALEQEL</sequence>
<accession>A0AAE9EY74</accession>
<gene>
    <name evidence="1" type="ORF">L5515_007315</name>
</gene>
<proteinExistence type="predicted"/>